<feature type="region of interest" description="Disordered" evidence="12">
    <location>
        <begin position="79"/>
        <end position="102"/>
    </location>
</feature>
<dbReference type="PANTHER" id="PTHR38839">
    <property type="entry name" value="TRANSCRIPTIONAL REGULATOR WHID-RELATED"/>
    <property type="match status" value="1"/>
</dbReference>
<dbReference type="GO" id="GO:0051539">
    <property type="term" value="F:4 iron, 4 sulfur cluster binding"/>
    <property type="evidence" value="ECO:0007669"/>
    <property type="project" value="UniProtKB-UniRule"/>
</dbReference>
<keyword evidence="4 11" id="KW-0479">Metal-binding</keyword>
<evidence type="ECO:0000256" key="6">
    <source>
        <dbReference type="ARBA" id="ARBA00023014"/>
    </source>
</evidence>
<proteinExistence type="inferred from homology"/>
<feature type="domain" description="4Fe-4S Wbl-type" evidence="13">
    <location>
        <begin position="28"/>
        <end position="92"/>
    </location>
</feature>
<feature type="compositionally biased region" description="Low complexity" evidence="12">
    <location>
        <begin position="84"/>
        <end position="102"/>
    </location>
</feature>
<evidence type="ECO:0000256" key="11">
    <source>
        <dbReference type="HAMAP-Rule" id="MF_01479"/>
    </source>
</evidence>
<dbReference type="InterPro" id="IPR003482">
    <property type="entry name" value="Whib"/>
</dbReference>
<protein>
    <recommendedName>
        <fullName evidence="11">Transcriptional regulator WhiB</fullName>
    </recommendedName>
</protein>
<evidence type="ECO:0000256" key="8">
    <source>
        <dbReference type="ARBA" id="ARBA00023125"/>
    </source>
</evidence>
<dbReference type="HAMAP" id="MF_01479">
    <property type="entry name" value="WhiB"/>
    <property type="match status" value="1"/>
</dbReference>
<keyword evidence="7 11" id="KW-0805">Transcription regulation</keyword>
<dbReference type="GO" id="GO:0003677">
    <property type="term" value="F:DNA binding"/>
    <property type="evidence" value="ECO:0007669"/>
    <property type="project" value="UniProtKB-UniRule"/>
</dbReference>
<dbReference type="GO" id="GO:0045454">
    <property type="term" value="P:cell redox homeostasis"/>
    <property type="evidence" value="ECO:0007669"/>
    <property type="project" value="TreeGrafter"/>
</dbReference>
<comment type="cofactor">
    <cofactor evidence="11">
        <name>[4Fe-4S] cluster</name>
        <dbReference type="ChEBI" id="CHEBI:49883"/>
    </cofactor>
    <text evidence="11">Binds 1 [4Fe-4S] cluster per subunit. Following nitrosylation of the [4Fe-4S] cluster binds 1 [4Fe-8(NO)] cluster per subunit.</text>
</comment>
<dbReference type="GO" id="GO:0046872">
    <property type="term" value="F:metal ion binding"/>
    <property type="evidence" value="ECO:0007669"/>
    <property type="project" value="UniProtKB-KW"/>
</dbReference>
<keyword evidence="11" id="KW-0963">Cytoplasm</keyword>
<comment type="similarity">
    <text evidence="2 11">Belongs to the WhiB family.</text>
</comment>
<feature type="binding site" evidence="11">
    <location>
        <position position="29"/>
    </location>
    <ligand>
        <name>[4Fe-4S] cluster</name>
        <dbReference type="ChEBI" id="CHEBI:49883"/>
    </ligand>
</feature>
<evidence type="ECO:0000259" key="13">
    <source>
        <dbReference type="PROSITE" id="PS51674"/>
    </source>
</evidence>
<evidence type="ECO:0000256" key="3">
    <source>
        <dbReference type="ARBA" id="ARBA00022485"/>
    </source>
</evidence>
<evidence type="ECO:0000256" key="5">
    <source>
        <dbReference type="ARBA" id="ARBA00023004"/>
    </source>
</evidence>
<evidence type="ECO:0000313" key="14">
    <source>
        <dbReference type="EMBL" id="MBE1606661.1"/>
    </source>
</evidence>
<dbReference type="EMBL" id="JADBEM010000001">
    <property type="protein sequence ID" value="MBE1606661.1"/>
    <property type="molecule type" value="Genomic_DNA"/>
</dbReference>
<dbReference type="RefSeq" id="WP_192750748.1">
    <property type="nucleotide sequence ID" value="NZ_BAABJL010000109.1"/>
</dbReference>
<keyword evidence="9 11" id="KW-1015">Disulfide bond</keyword>
<comment type="PTM">
    <text evidence="11">The Fe-S cluster can be nitrosylated by nitric oxide (NO).</text>
</comment>
<evidence type="ECO:0000256" key="7">
    <source>
        <dbReference type="ARBA" id="ARBA00023015"/>
    </source>
</evidence>
<comment type="function">
    <text evidence="11">Acts as a transcriptional regulator. Probably redox-responsive. The apo- but not holo-form probably binds DNA.</text>
</comment>
<comment type="caution">
    <text evidence="14">The sequence shown here is derived from an EMBL/GenBank/DDBJ whole genome shotgun (WGS) entry which is preliminary data.</text>
</comment>
<dbReference type="Pfam" id="PF02467">
    <property type="entry name" value="Whib"/>
    <property type="match status" value="1"/>
</dbReference>
<evidence type="ECO:0000313" key="15">
    <source>
        <dbReference type="Proteomes" id="UP000638648"/>
    </source>
</evidence>
<keyword evidence="10 11" id="KW-0804">Transcription</keyword>
<feature type="binding site" evidence="11">
    <location>
        <position position="59"/>
    </location>
    <ligand>
        <name>[4Fe-4S] cluster</name>
        <dbReference type="ChEBI" id="CHEBI:49883"/>
    </ligand>
</feature>
<evidence type="ECO:0000256" key="1">
    <source>
        <dbReference type="ARBA" id="ARBA00004496"/>
    </source>
</evidence>
<gene>
    <name evidence="11" type="primary">whiB</name>
    <name evidence="14" type="ORF">HEB94_003509</name>
</gene>
<evidence type="ECO:0000256" key="4">
    <source>
        <dbReference type="ARBA" id="ARBA00022723"/>
    </source>
</evidence>
<dbReference type="GO" id="GO:0005737">
    <property type="term" value="C:cytoplasm"/>
    <property type="evidence" value="ECO:0007669"/>
    <property type="project" value="UniProtKB-SubCell"/>
</dbReference>
<dbReference type="GO" id="GO:0047134">
    <property type="term" value="F:protein-disulfide reductase [NAD(P)H] activity"/>
    <property type="evidence" value="ECO:0007669"/>
    <property type="project" value="TreeGrafter"/>
</dbReference>
<feature type="binding site" evidence="11">
    <location>
        <position position="68"/>
    </location>
    <ligand>
        <name>[4Fe-4S] cluster</name>
        <dbReference type="ChEBI" id="CHEBI:49883"/>
    </ligand>
</feature>
<dbReference type="GO" id="GO:0035731">
    <property type="term" value="F:dinitrosyl-iron complex binding"/>
    <property type="evidence" value="ECO:0007669"/>
    <property type="project" value="UniProtKB-UniRule"/>
</dbReference>
<keyword evidence="3 11" id="KW-0004">4Fe-4S</keyword>
<dbReference type="Proteomes" id="UP000638648">
    <property type="component" value="Unassembled WGS sequence"/>
</dbReference>
<keyword evidence="5 11" id="KW-0408">Iron</keyword>
<dbReference type="AlphaFoldDB" id="A0A927RIY1"/>
<dbReference type="InterPro" id="IPR034768">
    <property type="entry name" value="4FE4S_WBL"/>
</dbReference>
<sequence length="102" mass="11106">MSKRRAAVPGGRNLGVTGMTWDWHEKAACANGPSELFYGPDGEKPPARIAREERALAICGRCLVRTQCRNHAMGFPEPYGVWGGTTESSRSSTRRGLTSRVA</sequence>
<organism evidence="14 15">
    <name type="scientific">Actinopolymorpha pittospori</name>
    <dbReference type="NCBI Taxonomy" id="648752"/>
    <lineage>
        <taxon>Bacteria</taxon>
        <taxon>Bacillati</taxon>
        <taxon>Actinomycetota</taxon>
        <taxon>Actinomycetes</taxon>
        <taxon>Propionibacteriales</taxon>
        <taxon>Actinopolymorphaceae</taxon>
        <taxon>Actinopolymorpha</taxon>
    </lineage>
</organism>
<feature type="binding site" evidence="11">
    <location>
        <position position="62"/>
    </location>
    <ligand>
        <name>[4Fe-4S] cluster</name>
        <dbReference type="ChEBI" id="CHEBI:49883"/>
    </ligand>
</feature>
<dbReference type="GO" id="GO:0045892">
    <property type="term" value="P:negative regulation of DNA-templated transcription"/>
    <property type="evidence" value="ECO:0007669"/>
    <property type="project" value="TreeGrafter"/>
</dbReference>
<keyword evidence="15" id="KW-1185">Reference proteome</keyword>
<dbReference type="PROSITE" id="PS51674">
    <property type="entry name" value="4FE4S_WBL"/>
    <property type="match status" value="1"/>
</dbReference>
<comment type="PTM">
    <text evidence="11">Upon Fe-S cluster removal intramolecular disulfide bonds are formed.</text>
</comment>
<reference evidence="14" key="1">
    <citation type="submission" date="2020-10" db="EMBL/GenBank/DDBJ databases">
        <title>Sequencing the genomes of 1000 actinobacteria strains.</title>
        <authorList>
            <person name="Klenk H.-P."/>
        </authorList>
    </citation>
    <scope>NUCLEOTIDE SEQUENCE</scope>
    <source>
        <strain evidence="14">DSM 45354</strain>
    </source>
</reference>
<accession>A0A927RIY1</accession>
<name>A0A927RIY1_9ACTN</name>
<keyword evidence="6 11" id="KW-0411">Iron-sulfur</keyword>
<keyword evidence="8 11" id="KW-0238">DNA-binding</keyword>
<comment type="subcellular location">
    <subcellularLocation>
        <location evidence="1 11">Cytoplasm</location>
    </subcellularLocation>
</comment>
<evidence type="ECO:0000256" key="2">
    <source>
        <dbReference type="ARBA" id="ARBA00006597"/>
    </source>
</evidence>
<evidence type="ECO:0000256" key="9">
    <source>
        <dbReference type="ARBA" id="ARBA00023157"/>
    </source>
</evidence>
<evidence type="ECO:0000256" key="12">
    <source>
        <dbReference type="SAM" id="MobiDB-lite"/>
    </source>
</evidence>
<evidence type="ECO:0000256" key="10">
    <source>
        <dbReference type="ARBA" id="ARBA00023163"/>
    </source>
</evidence>